<protein>
    <recommendedName>
        <fullName evidence="4">PH domain-containing protein</fullName>
    </recommendedName>
</protein>
<keyword evidence="1" id="KW-0812">Transmembrane</keyword>
<evidence type="ECO:0000256" key="1">
    <source>
        <dbReference type="SAM" id="Phobius"/>
    </source>
</evidence>
<sequence length="205" mass="24034">MGKNQIDHIDQARDIHNGDNIHNTIHEHKDSVSPIGGMKMTVKWRLPALIAIGSAIGIFLYMLFYAPGQFHDEIILISSWFGTKDTETIVMFYLLFAFLVYSIAMPISFMMLDKVLSHPYFDLHYDGKSIKEGKYTYDFVRIIWKIEVTGWRQNVVECYCLPEREYGNPYLVKFVMKNKAVAHYLRDSFYTYKAEMIQRANYEQS</sequence>
<gene>
    <name evidence="2" type="ORF">PGH07_07905</name>
</gene>
<dbReference type="RefSeq" id="WP_289413849.1">
    <property type="nucleotide sequence ID" value="NZ_JAQIBD010000002.1"/>
</dbReference>
<keyword evidence="3" id="KW-1185">Reference proteome</keyword>
<keyword evidence="1" id="KW-1133">Transmembrane helix</keyword>
<accession>A0ABT7QZ98</accession>
<organism evidence="2 3">
    <name type="scientific">Sulfurovum zhangzhouensis</name>
    <dbReference type="NCBI Taxonomy" id="3019067"/>
    <lineage>
        <taxon>Bacteria</taxon>
        <taxon>Pseudomonadati</taxon>
        <taxon>Campylobacterota</taxon>
        <taxon>Epsilonproteobacteria</taxon>
        <taxon>Campylobacterales</taxon>
        <taxon>Sulfurovaceae</taxon>
        <taxon>Sulfurovum</taxon>
    </lineage>
</organism>
<evidence type="ECO:0000313" key="3">
    <source>
        <dbReference type="Proteomes" id="UP001169069"/>
    </source>
</evidence>
<proteinExistence type="predicted"/>
<dbReference type="Proteomes" id="UP001169069">
    <property type="component" value="Unassembled WGS sequence"/>
</dbReference>
<dbReference type="EMBL" id="JAQIBD010000002">
    <property type="protein sequence ID" value="MDM5272101.1"/>
    <property type="molecule type" value="Genomic_DNA"/>
</dbReference>
<name>A0ABT7QZ98_9BACT</name>
<keyword evidence="1" id="KW-0472">Membrane</keyword>
<evidence type="ECO:0008006" key="4">
    <source>
        <dbReference type="Google" id="ProtNLM"/>
    </source>
</evidence>
<feature type="transmembrane region" description="Helical" evidence="1">
    <location>
        <begin position="48"/>
        <end position="68"/>
    </location>
</feature>
<reference evidence="2" key="1">
    <citation type="submission" date="2023-01" db="EMBL/GenBank/DDBJ databases">
        <title>Sulfurovum sp. zt1-1 genome assembly.</title>
        <authorList>
            <person name="Wang J."/>
        </authorList>
    </citation>
    <scope>NUCLEOTIDE SEQUENCE</scope>
    <source>
        <strain evidence="2">Zt1-1</strain>
    </source>
</reference>
<comment type="caution">
    <text evidence="2">The sequence shown here is derived from an EMBL/GenBank/DDBJ whole genome shotgun (WGS) entry which is preliminary data.</text>
</comment>
<feature type="transmembrane region" description="Helical" evidence="1">
    <location>
        <begin position="88"/>
        <end position="112"/>
    </location>
</feature>
<evidence type="ECO:0000313" key="2">
    <source>
        <dbReference type="EMBL" id="MDM5272101.1"/>
    </source>
</evidence>